<dbReference type="RefSeq" id="WP_301711335.1">
    <property type="nucleotide sequence ID" value="NZ_SDWY01000003.1"/>
</dbReference>
<dbReference type="Proteomes" id="UP001167919">
    <property type="component" value="Unassembled WGS sequence"/>
</dbReference>
<name>A0AAJ1RF11_9LACO</name>
<comment type="caution">
    <text evidence="1">The sequence shown here is derived from an EMBL/GenBank/DDBJ whole genome shotgun (WGS) entry which is preliminary data.</text>
</comment>
<organism evidence="1 2">
    <name type="scientific">Oenococcus sicerae</name>
    <dbReference type="NCBI Taxonomy" id="2203724"/>
    <lineage>
        <taxon>Bacteria</taxon>
        <taxon>Bacillati</taxon>
        <taxon>Bacillota</taxon>
        <taxon>Bacilli</taxon>
        <taxon>Lactobacillales</taxon>
        <taxon>Lactobacillaceae</taxon>
        <taxon>Oenococcus</taxon>
    </lineage>
</organism>
<gene>
    <name evidence="1" type="ORF">EVC35_06670</name>
</gene>
<evidence type="ECO:0000313" key="1">
    <source>
        <dbReference type="EMBL" id="MDN6900686.1"/>
    </source>
</evidence>
<reference evidence="1" key="1">
    <citation type="submission" date="2019-01" db="EMBL/GenBank/DDBJ databases">
        <title>Oenococcus sicerae UCMA17102.</title>
        <authorList>
            <person name="Cousin F.J."/>
            <person name="Le Guellec R."/>
            <person name="Cretenet M."/>
        </authorList>
    </citation>
    <scope>NUCLEOTIDE SEQUENCE</scope>
    <source>
        <strain evidence="1">UCMA17102</strain>
    </source>
</reference>
<accession>A0AAJ1RF11</accession>
<sequence length="100" mass="11780">MNAIERMEFILDTRTLAELQAKTNLTETEITQLTSRELRVFKLEPMAQITLLSMYEKAYPTDDDNEIIDQAQVAKRSDRLIDRIVTEISARWLAFLNRFR</sequence>
<proteinExistence type="predicted"/>
<dbReference type="EMBL" id="SDWY01000003">
    <property type="protein sequence ID" value="MDN6900686.1"/>
    <property type="molecule type" value="Genomic_DNA"/>
</dbReference>
<evidence type="ECO:0000313" key="2">
    <source>
        <dbReference type="Proteomes" id="UP001167919"/>
    </source>
</evidence>
<dbReference type="AlphaFoldDB" id="A0AAJ1RF11"/>
<protein>
    <submittedName>
        <fullName evidence="1">Uncharacterized protein</fullName>
    </submittedName>
</protein>